<dbReference type="SUPFAM" id="SSF103647">
    <property type="entry name" value="TSP type-3 repeat"/>
    <property type="match status" value="1"/>
</dbReference>
<dbReference type="PROSITE" id="PS51123">
    <property type="entry name" value="OMPA_2"/>
    <property type="match status" value="1"/>
</dbReference>
<accession>A0ABP9FQI2</accession>
<feature type="domain" description="OmpA-like" evidence="11">
    <location>
        <begin position="364"/>
        <end position="477"/>
    </location>
</feature>
<reference evidence="13" key="1">
    <citation type="journal article" date="2019" name="Int. J. Syst. Evol. Microbiol.">
        <title>The Global Catalogue of Microorganisms (GCM) 10K type strain sequencing project: providing services to taxonomists for standard genome sequencing and annotation.</title>
        <authorList>
            <consortium name="The Broad Institute Genomics Platform"/>
            <consortium name="The Broad Institute Genome Sequencing Center for Infectious Disease"/>
            <person name="Wu L."/>
            <person name="Ma J."/>
        </authorList>
    </citation>
    <scope>NUCLEOTIDE SEQUENCE [LARGE SCALE GENOMIC DNA]</scope>
    <source>
        <strain evidence="13">JCM 18283</strain>
    </source>
</reference>
<dbReference type="PRINTS" id="PR01021">
    <property type="entry name" value="OMPADOMAIN"/>
</dbReference>
<evidence type="ECO:0000256" key="8">
    <source>
        <dbReference type="ARBA" id="ARBA00023237"/>
    </source>
</evidence>
<keyword evidence="5" id="KW-0406">Ion transport</keyword>
<dbReference type="Gene3D" id="3.30.1330.60">
    <property type="entry name" value="OmpA-like domain"/>
    <property type="match status" value="1"/>
</dbReference>
<dbReference type="CDD" id="cd07185">
    <property type="entry name" value="OmpA_C-like"/>
    <property type="match status" value="1"/>
</dbReference>
<dbReference type="InterPro" id="IPR011250">
    <property type="entry name" value="OMP/PagP_B-barrel"/>
</dbReference>
<keyword evidence="10" id="KW-0175">Coiled coil</keyword>
<dbReference type="EMBL" id="BAABJI010000002">
    <property type="protein sequence ID" value="GAA4913133.1"/>
    <property type="molecule type" value="Genomic_DNA"/>
</dbReference>
<dbReference type="SUPFAM" id="SSF56925">
    <property type="entry name" value="OMPA-like"/>
    <property type="match status" value="1"/>
</dbReference>
<evidence type="ECO:0000256" key="4">
    <source>
        <dbReference type="ARBA" id="ARBA00022692"/>
    </source>
</evidence>
<comment type="subcellular location">
    <subcellularLocation>
        <location evidence="1">Cell outer membrane</location>
        <topology evidence="1">Multi-pass membrane protein</topology>
    </subcellularLocation>
</comment>
<keyword evidence="8" id="KW-0998">Cell outer membrane</keyword>
<dbReference type="InterPro" id="IPR006664">
    <property type="entry name" value="OMP_bac"/>
</dbReference>
<name>A0ABP9FQI2_9SPHI</name>
<keyword evidence="3" id="KW-1134">Transmembrane beta strand</keyword>
<dbReference type="InterPro" id="IPR006665">
    <property type="entry name" value="OmpA-like"/>
</dbReference>
<evidence type="ECO:0000256" key="9">
    <source>
        <dbReference type="PROSITE-ProRule" id="PRU00473"/>
    </source>
</evidence>
<sequence>MASELNMGDAACNIQPILTIEYMKTNLKKASLLLTGVMVGGKLFAQSPDTTVSSANYVEPFSGGDKLRTWSIGIHGGMLSPSTFLVNMSRQDFRSPHENIGYGAYIKKQILPSFGLQADFLRGKLEGGLGQTNVASGNTPQSFSTDLNWSAALSGQFTLANINWRHKKGAIQPYITAGGGVIAYRPSIVNADGSRTGFSDGGGNIHKVYIPVGAGFKINMGSGINLDLGYQIGFVNGDNLDGYNYGMNNDKFSYAHVGLEFSLGSRSKPEMATYNPVNSMRTEYLRKTSDLQSQLNMQKEENAKLRNDLNTTNENLNKLSADTDGDGVPDMYDKCPGTPAGTQVDGSGCPIGKREVKVYVTEEDKKVVKDAIDNLEFDFGKATIRAKSYPSLDKVAQLLVDKNFSLKLAGHTDNVGSDAANLKLSKARAESIKSYLVSKGANASRVEATGYGESQPIASNKTAEGRQQNRRVEFTLY</sequence>
<keyword evidence="7 9" id="KW-0472">Membrane</keyword>
<evidence type="ECO:0000313" key="12">
    <source>
        <dbReference type="EMBL" id="GAA4913133.1"/>
    </source>
</evidence>
<dbReference type="PRINTS" id="PR01023">
    <property type="entry name" value="NAFLGMOTY"/>
</dbReference>
<proteinExistence type="predicted"/>
<dbReference type="InterPro" id="IPR050330">
    <property type="entry name" value="Bact_OuterMem_StrucFunc"/>
</dbReference>
<dbReference type="PANTHER" id="PTHR30329">
    <property type="entry name" value="STATOR ELEMENT OF FLAGELLAR MOTOR COMPLEX"/>
    <property type="match status" value="1"/>
</dbReference>
<evidence type="ECO:0000256" key="7">
    <source>
        <dbReference type="ARBA" id="ARBA00023136"/>
    </source>
</evidence>
<dbReference type="Gene3D" id="2.40.160.20">
    <property type="match status" value="1"/>
</dbReference>
<keyword evidence="4" id="KW-0812">Transmembrane</keyword>
<keyword evidence="6" id="KW-0626">Porin</keyword>
<organism evidence="12 13">
    <name type="scientific">Mucilaginibacter defluvii</name>
    <dbReference type="NCBI Taxonomy" id="1196019"/>
    <lineage>
        <taxon>Bacteria</taxon>
        <taxon>Pseudomonadati</taxon>
        <taxon>Bacteroidota</taxon>
        <taxon>Sphingobacteriia</taxon>
        <taxon>Sphingobacteriales</taxon>
        <taxon>Sphingobacteriaceae</taxon>
        <taxon>Mucilaginibacter</taxon>
    </lineage>
</organism>
<evidence type="ECO:0000256" key="3">
    <source>
        <dbReference type="ARBA" id="ARBA00022452"/>
    </source>
</evidence>
<evidence type="ECO:0000256" key="5">
    <source>
        <dbReference type="ARBA" id="ARBA00023065"/>
    </source>
</evidence>
<dbReference type="PANTHER" id="PTHR30329:SF21">
    <property type="entry name" value="LIPOPROTEIN YIAD-RELATED"/>
    <property type="match status" value="1"/>
</dbReference>
<dbReference type="Pfam" id="PF00691">
    <property type="entry name" value="OmpA"/>
    <property type="match status" value="1"/>
</dbReference>
<dbReference type="SUPFAM" id="SSF103088">
    <property type="entry name" value="OmpA-like"/>
    <property type="match status" value="1"/>
</dbReference>
<evidence type="ECO:0000256" key="10">
    <source>
        <dbReference type="SAM" id="Coils"/>
    </source>
</evidence>
<evidence type="ECO:0000256" key="6">
    <source>
        <dbReference type="ARBA" id="ARBA00023114"/>
    </source>
</evidence>
<evidence type="ECO:0000256" key="1">
    <source>
        <dbReference type="ARBA" id="ARBA00004571"/>
    </source>
</evidence>
<dbReference type="Proteomes" id="UP001501436">
    <property type="component" value="Unassembled WGS sequence"/>
</dbReference>
<keyword evidence="13" id="KW-1185">Reference proteome</keyword>
<dbReference type="InterPro" id="IPR028974">
    <property type="entry name" value="TSP_type-3_rpt"/>
</dbReference>
<evidence type="ECO:0000259" key="11">
    <source>
        <dbReference type="PROSITE" id="PS51123"/>
    </source>
</evidence>
<protein>
    <recommendedName>
        <fullName evidence="11">OmpA-like domain-containing protein</fullName>
    </recommendedName>
</protein>
<feature type="coiled-coil region" evidence="10">
    <location>
        <begin position="288"/>
        <end position="322"/>
    </location>
</feature>
<evidence type="ECO:0000313" key="13">
    <source>
        <dbReference type="Proteomes" id="UP001501436"/>
    </source>
</evidence>
<comment type="caution">
    <text evidence="12">The sequence shown here is derived from an EMBL/GenBank/DDBJ whole genome shotgun (WGS) entry which is preliminary data.</text>
</comment>
<dbReference type="InterPro" id="IPR036737">
    <property type="entry name" value="OmpA-like_sf"/>
</dbReference>
<keyword evidence="2" id="KW-0813">Transport</keyword>
<gene>
    <name evidence="12" type="ORF">GCM10023313_15450</name>
</gene>
<evidence type="ECO:0000256" key="2">
    <source>
        <dbReference type="ARBA" id="ARBA00022448"/>
    </source>
</evidence>